<evidence type="ECO:0000313" key="3">
    <source>
        <dbReference type="Proteomes" id="UP000235672"/>
    </source>
</evidence>
<evidence type="ECO:0000259" key="1">
    <source>
        <dbReference type="Pfam" id="PF06985"/>
    </source>
</evidence>
<proteinExistence type="predicted"/>
<dbReference type="AlphaFoldDB" id="A0A2J6Q2T8"/>
<dbReference type="PANTHER" id="PTHR33112">
    <property type="entry name" value="DOMAIN PROTEIN, PUTATIVE-RELATED"/>
    <property type="match status" value="1"/>
</dbReference>
<feature type="non-terminal residue" evidence="2">
    <location>
        <position position="1"/>
    </location>
</feature>
<dbReference type="InterPro" id="IPR010730">
    <property type="entry name" value="HET"/>
</dbReference>
<protein>
    <submittedName>
        <fullName evidence="2">HET-domain-containing protein</fullName>
    </submittedName>
</protein>
<name>A0A2J6Q2T8_9HELO</name>
<dbReference type="Pfam" id="PF06985">
    <property type="entry name" value="HET"/>
    <property type="match status" value="1"/>
</dbReference>
<sequence>LVNQAQRSAPYVALSYCWGPPPGSAFKLTTTTVDSLSQGIMVSQFPRTIQDAIHICRKFGFQYLWVDSVCIMQDDPKAWKYESEKMGSIYQGSAISIAALHAKDNSGGCFAKRDSLKNISLHFPPRPTHILPSPIMNDGHQENIRSSKFWVRSRQKYAYPDQLDGGSLRTRGWAFQELLLAPRTLCFGSHGIYWECRQVQRNDLFPRAWQETVKYYSGLKLTYSTDKLVAIAGIVELVKAAHISLGRRFIGYSAGVWAYDFPEQLLWYL</sequence>
<reference evidence="2 3" key="1">
    <citation type="submission" date="2016-05" db="EMBL/GenBank/DDBJ databases">
        <title>A degradative enzymes factory behind the ericoid mycorrhizal symbiosis.</title>
        <authorList>
            <consortium name="DOE Joint Genome Institute"/>
            <person name="Martino E."/>
            <person name="Morin E."/>
            <person name="Grelet G."/>
            <person name="Kuo A."/>
            <person name="Kohler A."/>
            <person name="Daghino S."/>
            <person name="Barry K."/>
            <person name="Choi C."/>
            <person name="Cichocki N."/>
            <person name="Clum A."/>
            <person name="Copeland A."/>
            <person name="Hainaut M."/>
            <person name="Haridas S."/>
            <person name="Labutti K."/>
            <person name="Lindquist E."/>
            <person name="Lipzen A."/>
            <person name="Khouja H.-R."/>
            <person name="Murat C."/>
            <person name="Ohm R."/>
            <person name="Olson A."/>
            <person name="Spatafora J."/>
            <person name="Veneault-Fourrey C."/>
            <person name="Henrissat B."/>
            <person name="Grigoriev I."/>
            <person name="Martin F."/>
            <person name="Perotto S."/>
        </authorList>
    </citation>
    <scope>NUCLEOTIDE SEQUENCE [LARGE SCALE GENOMIC DNA]</scope>
    <source>
        <strain evidence="2 3">UAMH 7357</strain>
    </source>
</reference>
<dbReference type="Proteomes" id="UP000235672">
    <property type="component" value="Unassembled WGS sequence"/>
</dbReference>
<feature type="domain" description="Heterokaryon incompatibility" evidence="1">
    <location>
        <begin position="11"/>
        <end position="177"/>
    </location>
</feature>
<feature type="non-terminal residue" evidence="2">
    <location>
        <position position="269"/>
    </location>
</feature>
<gene>
    <name evidence="2" type="ORF">NA56DRAFT_544744</name>
</gene>
<evidence type="ECO:0000313" key="2">
    <source>
        <dbReference type="EMBL" id="PMD20591.1"/>
    </source>
</evidence>
<organism evidence="2 3">
    <name type="scientific">Hyaloscypha hepaticicola</name>
    <dbReference type="NCBI Taxonomy" id="2082293"/>
    <lineage>
        <taxon>Eukaryota</taxon>
        <taxon>Fungi</taxon>
        <taxon>Dikarya</taxon>
        <taxon>Ascomycota</taxon>
        <taxon>Pezizomycotina</taxon>
        <taxon>Leotiomycetes</taxon>
        <taxon>Helotiales</taxon>
        <taxon>Hyaloscyphaceae</taxon>
        <taxon>Hyaloscypha</taxon>
    </lineage>
</organism>
<accession>A0A2J6Q2T8</accession>
<dbReference type="STRING" id="1745343.A0A2J6Q2T8"/>
<dbReference type="PANTHER" id="PTHR33112:SF10">
    <property type="entry name" value="TOL"/>
    <property type="match status" value="1"/>
</dbReference>
<dbReference type="OrthoDB" id="5362512at2759"/>
<dbReference type="EMBL" id="KZ613484">
    <property type="protein sequence ID" value="PMD20591.1"/>
    <property type="molecule type" value="Genomic_DNA"/>
</dbReference>
<keyword evidence="3" id="KW-1185">Reference proteome</keyword>